<keyword evidence="5" id="KW-0288">FMN</keyword>
<dbReference type="NCBIfam" id="TIGR00229">
    <property type="entry name" value="sensory_box"/>
    <property type="match status" value="1"/>
</dbReference>
<dbReference type="Proteomes" id="UP000561438">
    <property type="component" value="Unassembled WGS sequence"/>
</dbReference>
<keyword evidence="15" id="KW-1185">Reference proteome</keyword>
<evidence type="ECO:0000256" key="6">
    <source>
        <dbReference type="ARBA" id="ARBA00022679"/>
    </source>
</evidence>
<dbReference type="AlphaFoldDB" id="A0A850H8T4"/>
<dbReference type="EC" id="2.7.13.3" evidence="2"/>
<evidence type="ECO:0000256" key="5">
    <source>
        <dbReference type="ARBA" id="ARBA00022643"/>
    </source>
</evidence>
<dbReference type="EMBL" id="JABWGV010000001">
    <property type="protein sequence ID" value="NVD43499.1"/>
    <property type="molecule type" value="Genomic_DNA"/>
</dbReference>
<feature type="domain" description="PAS" evidence="12">
    <location>
        <begin position="8"/>
        <end position="79"/>
    </location>
</feature>
<name>A0A850H8T4_9SPHN</name>
<dbReference type="InterPro" id="IPR013767">
    <property type="entry name" value="PAS_fold"/>
</dbReference>
<keyword evidence="4" id="KW-0285">Flavoprotein</keyword>
<dbReference type="GO" id="GO:0005524">
    <property type="term" value="F:ATP binding"/>
    <property type="evidence" value="ECO:0007669"/>
    <property type="project" value="UniProtKB-KW"/>
</dbReference>
<evidence type="ECO:0000256" key="11">
    <source>
        <dbReference type="ARBA" id="ARBA00023026"/>
    </source>
</evidence>
<dbReference type="Gene3D" id="3.30.450.20">
    <property type="entry name" value="PAS domain"/>
    <property type="match status" value="1"/>
</dbReference>
<dbReference type="RefSeq" id="WP_176265830.1">
    <property type="nucleotide sequence ID" value="NZ_JABWGV010000001.1"/>
</dbReference>
<evidence type="ECO:0000256" key="2">
    <source>
        <dbReference type="ARBA" id="ARBA00012438"/>
    </source>
</evidence>
<evidence type="ECO:0000256" key="1">
    <source>
        <dbReference type="ARBA" id="ARBA00000085"/>
    </source>
</evidence>
<dbReference type="InterPro" id="IPR036890">
    <property type="entry name" value="HATPase_C_sf"/>
</dbReference>
<evidence type="ECO:0000313" key="14">
    <source>
        <dbReference type="EMBL" id="NVD43499.1"/>
    </source>
</evidence>
<comment type="caution">
    <text evidence="14">The sequence shown here is derived from an EMBL/GenBank/DDBJ whole genome shotgun (WGS) entry which is preliminary data.</text>
</comment>
<reference evidence="14 15" key="1">
    <citation type="submission" date="2020-06" db="EMBL/GenBank/DDBJ databases">
        <title>Altererythrobacter sp. HHU K3-1.</title>
        <authorList>
            <person name="Zhang D."/>
            <person name="Xue H."/>
        </authorList>
    </citation>
    <scope>NUCLEOTIDE SEQUENCE [LARGE SCALE GENOMIC DNA]</scope>
    <source>
        <strain evidence="14 15">HHU K3-1</strain>
    </source>
</reference>
<keyword evidence="7" id="KW-0677">Repeat</keyword>
<dbReference type="SMART" id="SM00911">
    <property type="entry name" value="HWE_HK"/>
    <property type="match status" value="1"/>
</dbReference>
<evidence type="ECO:0000313" key="15">
    <source>
        <dbReference type="Proteomes" id="UP000561438"/>
    </source>
</evidence>
<keyword evidence="3" id="KW-0597">Phosphoprotein</keyword>
<keyword evidence="8" id="KW-0547">Nucleotide-binding</keyword>
<keyword evidence="11" id="KW-0843">Virulence</keyword>
<dbReference type="InterPro" id="IPR000700">
    <property type="entry name" value="PAS-assoc_C"/>
</dbReference>
<dbReference type="PROSITE" id="PS50113">
    <property type="entry name" value="PAC"/>
    <property type="match status" value="1"/>
</dbReference>
<evidence type="ECO:0000256" key="8">
    <source>
        <dbReference type="ARBA" id="ARBA00022741"/>
    </source>
</evidence>
<dbReference type="Pfam" id="PF00989">
    <property type="entry name" value="PAS"/>
    <property type="match status" value="1"/>
</dbReference>
<dbReference type="PROSITE" id="PS50112">
    <property type="entry name" value="PAS"/>
    <property type="match status" value="1"/>
</dbReference>
<dbReference type="PANTHER" id="PTHR41523">
    <property type="entry name" value="TWO-COMPONENT SYSTEM SENSOR PROTEIN"/>
    <property type="match status" value="1"/>
</dbReference>
<keyword evidence="9" id="KW-0418">Kinase</keyword>
<keyword evidence="6" id="KW-0808">Transferase</keyword>
<protein>
    <recommendedName>
        <fullName evidence="2">histidine kinase</fullName>
        <ecNumber evidence="2">2.7.13.3</ecNumber>
    </recommendedName>
</protein>
<organism evidence="14 15">
    <name type="scientific">Qipengyuania atrilutea</name>
    <dbReference type="NCBI Taxonomy" id="2744473"/>
    <lineage>
        <taxon>Bacteria</taxon>
        <taxon>Pseudomonadati</taxon>
        <taxon>Pseudomonadota</taxon>
        <taxon>Alphaproteobacteria</taxon>
        <taxon>Sphingomonadales</taxon>
        <taxon>Erythrobacteraceae</taxon>
        <taxon>Qipengyuania</taxon>
    </lineage>
</organism>
<evidence type="ECO:0000256" key="3">
    <source>
        <dbReference type="ARBA" id="ARBA00022553"/>
    </source>
</evidence>
<proteinExistence type="predicted"/>
<dbReference type="Pfam" id="PF07536">
    <property type="entry name" value="HWE_HK"/>
    <property type="match status" value="1"/>
</dbReference>
<dbReference type="GO" id="GO:0006355">
    <property type="term" value="P:regulation of DNA-templated transcription"/>
    <property type="evidence" value="ECO:0007669"/>
    <property type="project" value="InterPro"/>
</dbReference>
<accession>A0A850H8T4</accession>
<dbReference type="CDD" id="cd00130">
    <property type="entry name" value="PAS"/>
    <property type="match status" value="1"/>
</dbReference>
<evidence type="ECO:0000259" key="12">
    <source>
        <dbReference type="PROSITE" id="PS50112"/>
    </source>
</evidence>
<dbReference type="GO" id="GO:0004673">
    <property type="term" value="F:protein histidine kinase activity"/>
    <property type="evidence" value="ECO:0007669"/>
    <property type="project" value="UniProtKB-EC"/>
</dbReference>
<evidence type="ECO:0000259" key="13">
    <source>
        <dbReference type="PROSITE" id="PS50113"/>
    </source>
</evidence>
<feature type="domain" description="PAC" evidence="13">
    <location>
        <begin position="86"/>
        <end position="136"/>
    </location>
</feature>
<keyword evidence="10" id="KW-0067">ATP-binding</keyword>
<dbReference type="InterPro" id="IPR011102">
    <property type="entry name" value="Sig_transdc_His_kinase_HWE"/>
</dbReference>
<dbReference type="PANTHER" id="PTHR41523:SF8">
    <property type="entry name" value="ETHYLENE RESPONSE SENSOR PROTEIN"/>
    <property type="match status" value="1"/>
</dbReference>
<evidence type="ECO:0000256" key="7">
    <source>
        <dbReference type="ARBA" id="ARBA00022737"/>
    </source>
</evidence>
<dbReference type="SUPFAM" id="SSF55785">
    <property type="entry name" value="PYP-like sensor domain (PAS domain)"/>
    <property type="match status" value="1"/>
</dbReference>
<comment type="catalytic activity">
    <reaction evidence="1">
        <text>ATP + protein L-histidine = ADP + protein N-phospho-L-histidine.</text>
        <dbReference type="EC" id="2.7.13.3"/>
    </reaction>
</comment>
<evidence type="ECO:0000256" key="10">
    <source>
        <dbReference type="ARBA" id="ARBA00022840"/>
    </source>
</evidence>
<sequence length="325" mass="36470">MLDVPPLDIDGLNAVLHTALDATVVMDTEGVIRGWNTIAVRDFGHAIDDVIGKRMSEVIIPPRYREAHEQGLARFLASGVGPVLGQHFEIEALHADGSELPVELSITHSTHFGEPLFIGFIRDISERRRAEKTQRIMIDELNHRVKNVLGVVSGLAQQTLRTARSLDQFGEDFTGRLGALGRSHEILTSVNWECASLKELVQAITEPYAGANSQVTITGEALLLPSKHFLALSMILYELLTNAVKYGALSESNGRLTIRWMRENDDIRLEWQEIHGNRMEKSDRRGFGTRMIEFSAKHDLQGEANWDWCDGKMVFRLDFPYPTGQ</sequence>
<dbReference type="InterPro" id="IPR000014">
    <property type="entry name" value="PAS"/>
</dbReference>
<dbReference type="SUPFAM" id="SSF55874">
    <property type="entry name" value="ATPase domain of HSP90 chaperone/DNA topoisomerase II/histidine kinase"/>
    <property type="match status" value="1"/>
</dbReference>
<evidence type="ECO:0000256" key="4">
    <source>
        <dbReference type="ARBA" id="ARBA00022630"/>
    </source>
</evidence>
<dbReference type="Gene3D" id="3.30.565.10">
    <property type="entry name" value="Histidine kinase-like ATPase, C-terminal domain"/>
    <property type="match status" value="1"/>
</dbReference>
<dbReference type="InterPro" id="IPR035965">
    <property type="entry name" value="PAS-like_dom_sf"/>
</dbReference>
<evidence type="ECO:0000256" key="9">
    <source>
        <dbReference type="ARBA" id="ARBA00022777"/>
    </source>
</evidence>
<gene>
    <name evidence="14" type="ORF">HUV48_00520</name>
</gene>